<evidence type="ECO:0000256" key="1">
    <source>
        <dbReference type="SAM" id="SignalP"/>
    </source>
</evidence>
<accession>A0A2W7RVT8</accession>
<comment type="caution">
    <text evidence="3">The sequence shown here is derived from an EMBL/GenBank/DDBJ whole genome shotgun (WGS) entry which is preliminary data.</text>
</comment>
<dbReference type="SUPFAM" id="SSF49299">
    <property type="entry name" value="PKD domain"/>
    <property type="match status" value="1"/>
</dbReference>
<evidence type="ECO:0000313" key="3">
    <source>
        <dbReference type="EMBL" id="PZX59327.1"/>
    </source>
</evidence>
<evidence type="ECO:0000259" key="2">
    <source>
        <dbReference type="PROSITE" id="PS50093"/>
    </source>
</evidence>
<feature type="chain" id="PRO_5016154697" description="PKD domain-containing protein" evidence="1">
    <location>
        <begin position="20"/>
        <end position="1111"/>
    </location>
</feature>
<dbReference type="PROSITE" id="PS50093">
    <property type="entry name" value="PKD"/>
    <property type="match status" value="1"/>
</dbReference>
<evidence type="ECO:0000313" key="5">
    <source>
        <dbReference type="Proteomes" id="UP000249115"/>
    </source>
</evidence>
<organism evidence="3 5">
    <name type="scientific">Algoriphagus ratkowskyi</name>
    <dbReference type="NCBI Taxonomy" id="57028"/>
    <lineage>
        <taxon>Bacteria</taxon>
        <taxon>Pseudomonadati</taxon>
        <taxon>Bacteroidota</taxon>
        <taxon>Cytophagia</taxon>
        <taxon>Cytophagales</taxon>
        <taxon>Cyclobacteriaceae</taxon>
        <taxon>Algoriphagus</taxon>
    </lineage>
</organism>
<dbReference type="Gene3D" id="2.60.40.10">
    <property type="entry name" value="Immunoglobulins"/>
    <property type="match status" value="1"/>
</dbReference>
<reference evidence="3 5" key="1">
    <citation type="submission" date="2018-06" db="EMBL/GenBank/DDBJ databases">
        <title>Genomic Encyclopedia of Archaeal and Bacterial Type Strains, Phase II (KMG-II): from individual species to whole genera.</title>
        <authorList>
            <person name="Goeker M."/>
        </authorList>
    </citation>
    <scope>NUCLEOTIDE SEQUENCE [LARGE SCALE GENOMIC DNA]</scope>
    <source>
        <strain evidence="3 5">DSM 22686</strain>
    </source>
</reference>
<protein>
    <recommendedName>
        <fullName evidence="2">PKD domain-containing protein</fullName>
    </recommendedName>
</protein>
<name>A0A2W7RVT8_9BACT</name>
<evidence type="ECO:0000313" key="6">
    <source>
        <dbReference type="Proteomes" id="UP000321927"/>
    </source>
</evidence>
<dbReference type="RefSeq" id="WP_086501225.1">
    <property type="nucleotide sequence ID" value="NZ_MSSV01000007.1"/>
</dbReference>
<evidence type="ECO:0000313" key="4">
    <source>
        <dbReference type="EMBL" id="TXD77406.1"/>
    </source>
</evidence>
<feature type="domain" description="PKD" evidence="2">
    <location>
        <begin position="904"/>
        <end position="972"/>
    </location>
</feature>
<dbReference type="EMBL" id="QKZU01000004">
    <property type="protein sequence ID" value="PZX59327.1"/>
    <property type="molecule type" value="Genomic_DNA"/>
</dbReference>
<dbReference type="OrthoDB" id="9814627at2"/>
<gene>
    <name evidence="4" type="ORF">ESW18_11400</name>
    <name evidence="3" type="ORF">LV84_01358</name>
</gene>
<keyword evidence="1" id="KW-0732">Signal</keyword>
<keyword evidence="6" id="KW-1185">Reference proteome</keyword>
<dbReference type="InterPro" id="IPR035986">
    <property type="entry name" value="PKD_dom_sf"/>
</dbReference>
<dbReference type="InterPro" id="IPR013783">
    <property type="entry name" value="Ig-like_fold"/>
</dbReference>
<sequence length="1111" mass="123841">MRKFLFVWLGIFLISFAQAQDVHPPSADAMSIIRQISVGVNYYTGAAGISIPLANVSGRELGASIGLNYNSFGHRVQDVASSEGLGWSLAAGGSITRIVRGLPDDQEDGFCTPDKDDKEPDLFFFSFMGRSGKFVLDQQGQPVLFPFQPLSIKPGICRSVNSNSWEIIDENGVTYQFGLSSLERETISSRISDNSEPGISYVSTWHLSKVISANKTDELSFSYGSGSYSFVNYLFTKDDGACAINSTIKNRSSTVYVHAKYLETITTSGGRIELSWNNSRDDLIGGKSLSEVQVVNLEEDIVSKIRLSYSYFGSCQDRNCKRLRLDSINDLQSIPLYSFEYNTTFSLPSRDSKSIDYLGLYNAYTGNEWIPYFSATYPGATRNPDEDKMQADLLTSINHRGGGYSTFYYESNDGYRDGVFKSTVSGNRIYLKVSADGMGNIQRNFYKYLVEGSTTQSSGILFRSPVFGYSRDGGYDYLTRFSHASNELFDLNGANIGYSRVEEIIEGKGKTIYEFTNYDDHPDIDAAGNATSGEPPFVSVTSKFWERGNVKKVTMKDLNNRILTQDSYEYTFNHPEKSVVTGEKSLYLQQYCSQGDLLVGTYQIISKPFTLQKKISEIYDQIDPSNVKKISTTEEYFYDLTNFQRIRTVSYNTVDASEQYNSAIKYITSTAYNSTSLNSCLSTYNSCYKNCPIGDDACVQSCYSTYLSCISSNSSDARTKVIYALKAKKAINTVIEQRNYLTRTSQALVELGTSVSLYRFDGPGSKWIVPDTQWQSTKGSTGLTTINASGFFILPSNFQLMHTYNEYEDIYGRLVQETTRGGDVKAYTYLHDNTILGSTTINPGSYGMSTSSEFKPLVGATKVVDINNRSSSIEYDLVGRQRLVYDHEGNIVQRIRYHSKDEVPNFSIKSSSEQAIVGQNVTFSLDDIFVPTGGEAEFAWDMDNGTVYDDNRQEVVTSYSNEGMYSIKAVISANEFEPEIKTLNYLVSDPLQISICADGPQVIDLCGITPVSYGSCTVNNNSPSNNTQFYANFAQPSSTGCVGFYTYQWQYKKSTDSVWTTMTVTDSNMTFPPFVNTEGNYQVRCTATDGCGNTNVAYSYINYYKSNPSCT</sequence>
<proteinExistence type="predicted"/>
<dbReference type="EMBL" id="VORV01000007">
    <property type="protein sequence ID" value="TXD77406.1"/>
    <property type="molecule type" value="Genomic_DNA"/>
</dbReference>
<dbReference type="Proteomes" id="UP000321927">
    <property type="component" value="Unassembled WGS sequence"/>
</dbReference>
<dbReference type="Proteomes" id="UP000249115">
    <property type="component" value="Unassembled WGS sequence"/>
</dbReference>
<dbReference type="InterPro" id="IPR000601">
    <property type="entry name" value="PKD_dom"/>
</dbReference>
<reference evidence="4 6" key="2">
    <citation type="submission" date="2019-08" db="EMBL/GenBank/DDBJ databases">
        <title>Genome of Algoriphagus ratkowskyi IC026.</title>
        <authorList>
            <person name="Bowman J.P."/>
        </authorList>
    </citation>
    <scope>NUCLEOTIDE SEQUENCE [LARGE SCALE GENOMIC DNA]</scope>
    <source>
        <strain evidence="4 6">IC026</strain>
    </source>
</reference>
<dbReference type="AlphaFoldDB" id="A0A2W7RVT8"/>
<feature type="signal peptide" evidence="1">
    <location>
        <begin position="1"/>
        <end position="19"/>
    </location>
</feature>